<dbReference type="EC" id="3.2.1.41" evidence="3"/>
<dbReference type="AlphaFoldDB" id="A0A948X2D4"/>
<evidence type="ECO:0000313" key="4">
    <source>
        <dbReference type="Proteomes" id="UP000784286"/>
    </source>
</evidence>
<dbReference type="Proteomes" id="UP000784286">
    <property type="component" value="Unassembled WGS sequence"/>
</dbReference>
<dbReference type="Gene3D" id="3.20.20.80">
    <property type="entry name" value="Glycosidases"/>
    <property type="match status" value="1"/>
</dbReference>
<comment type="caution">
    <text evidence="3">The sequence shown here is derived from an EMBL/GenBank/DDBJ whole genome shotgun (WGS) entry which is preliminary data.</text>
</comment>
<dbReference type="CDD" id="cd02860">
    <property type="entry name" value="E_set_Pullulanase"/>
    <property type="match status" value="1"/>
</dbReference>
<dbReference type="PROSITE" id="PS51257">
    <property type="entry name" value="PROKAR_LIPOPROTEIN"/>
    <property type="match status" value="1"/>
</dbReference>
<dbReference type="InterPro" id="IPR017853">
    <property type="entry name" value="GH"/>
</dbReference>
<evidence type="ECO:0000256" key="1">
    <source>
        <dbReference type="ARBA" id="ARBA00008061"/>
    </source>
</evidence>
<feature type="domain" description="Glycosyl hydrolase family 13 catalytic" evidence="2">
    <location>
        <begin position="160"/>
        <end position="565"/>
    </location>
</feature>
<protein>
    <submittedName>
        <fullName evidence="3">Type I pullulanase</fullName>
        <ecNumber evidence="3">3.2.1.41</ecNumber>
    </submittedName>
</protein>
<dbReference type="NCBIfam" id="TIGR02104">
    <property type="entry name" value="pulA_typeI"/>
    <property type="match status" value="1"/>
</dbReference>
<organism evidence="3 4">
    <name type="scientific">Candidatus Phocaeicola excrementipullorum</name>
    <dbReference type="NCBI Taxonomy" id="2838731"/>
    <lineage>
        <taxon>Bacteria</taxon>
        <taxon>Pseudomonadati</taxon>
        <taxon>Bacteroidota</taxon>
        <taxon>Bacteroidia</taxon>
        <taxon>Bacteroidales</taxon>
        <taxon>Bacteroidaceae</taxon>
        <taxon>Phocaeicola</taxon>
    </lineage>
</organism>
<dbReference type="GO" id="GO:0005975">
    <property type="term" value="P:carbohydrate metabolic process"/>
    <property type="evidence" value="ECO:0007669"/>
    <property type="project" value="InterPro"/>
</dbReference>
<dbReference type="InterPro" id="IPR011840">
    <property type="entry name" value="PulA_typeI"/>
</dbReference>
<evidence type="ECO:0000313" key="3">
    <source>
        <dbReference type="EMBL" id="MBU3857442.1"/>
    </source>
</evidence>
<reference evidence="3" key="2">
    <citation type="submission" date="2021-04" db="EMBL/GenBank/DDBJ databases">
        <authorList>
            <person name="Gilroy R."/>
        </authorList>
    </citation>
    <scope>NUCLEOTIDE SEQUENCE</scope>
    <source>
        <strain evidence="3">8470</strain>
    </source>
</reference>
<name>A0A948X2D4_9BACT</name>
<dbReference type="Pfam" id="PF00128">
    <property type="entry name" value="Alpha-amylase"/>
    <property type="match status" value="1"/>
</dbReference>
<keyword evidence="3" id="KW-0326">Glycosidase</keyword>
<reference evidence="3" key="1">
    <citation type="journal article" date="2021" name="PeerJ">
        <title>Extensive microbial diversity within the chicken gut microbiome revealed by metagenomics and culture.</title>
        <authorList>
            <person name="Gilroy R."/>
            <person name="Ravi A."/>
            <person name="Getino M."/>
            <person name="Pursley I."/>
            <person name="Horton D.L."/>
            <person name="Alikhan N.F."/>
            <person name="Baker D."/>
            <person name="Gharbi K."/>
            <person name="Hall N."/>
            <person name="Watson M."/>
            <person name="Adriaenssens E.M."/>
            <person name="Foster-Nyarko E."/>
            <person name="Jarju S."/>
            <person name="Secka A."/>
            <person name="Antonio M."/>
            <person name="Oren A."/>
            <person name="Chaudhuri R.R."/>
            <person name="La Ragione R."/>
            <person name="Hildebrand F."/>
            <person name="Pallen M.J."/>
        </authorList>
    </citation>
    <scope>NUCLEOTIDE SEQUENCE</scope>
    <source>
        <strain evidence="3">8470</strain>
    </source>
</reference>
<dbReference type="InterPro" id="IPR013780">
    <property type="entry name" value="Glyco_hydro_b"/>
</dbReference>
<dbReference type="CDD" id="cd11341">
    <property type="entry name" value="AmyAc_Pullulanase_LD-like"/>
    <property type="match status" value="1"/>
</dbReference>
<dbReference type="PANTHER" id="PTHR43002">
    <property type="entry name" value="GLYCOGEN DEBRANCHING ENZYME"/>
    <property type="match status" value="1"/>
</dbReference>
<dbReference type="Gene3D" id="2.60.40.10">
    <property type="entry name" value="Immunoglobulins"/>
    <property type="match status" value="1"/>
</dbReference>
<dbReference type="InterPro" id="IPR006047">
    <property type="entry name" value="GH13_cat_dom"/>
</dbReference>
<dbReference type="SUPFAM" id="SSF81296">
    <property type="entry name" value="E set domains"/>
    <property type="match status" value="1"/>
</dbReference>
<dbReference type="Gene3D" id="2.60.40.1180">
    <property type="entry name" value="Golgi alpha-mannosidase II"/>
    <property type="match status" value="1"/>
</dbReference>
<sequence>MKLKHVILMSVITAAGCSQSQKDGFSSYEDYPVYKGEWEEMVYSPSSTHFALWAPTAQEVRVMLYEQGLGGSAYQMLPMEEETDGMWNVKADGDLNGKFYTFNVKVNDTWLGDTPGVMAKAVGVNGDRAAIIDLDTTDPQGWDADKRPPMKSFSDMIIYEMHHRDFSVDTVSGIKNRGKFLALTEKGTSTYLGEKTGIDHLKELGVTHVQILPSFDFATVDETRLDKPQYNWGYDPKNYNVPEGSYSTDPYKPDVRIREFKQMVMALHQAGIRVIMDVVYNHTAVAEGSNFERTVPGYFYRHTEDGKFADASGCGNETASERAMMRRFMVESVCYWVNEYHIDGFRFDLMAIHDIETMKEIRAALDKIDPTIYIGGEGWAAKAPQLPEDQIALKKNIARMPGIAAFSDEFRDSLRGAWGDDSKGAFLIGKRGFSEGVKFGLAGGIVHPQVQTDSVNGPLRNWAGEPAQMISYMSCHDDMCITDRIRATMPGASVQEQDALLKLGMTAVMTSQGIPFIFAGDEVMRSKFGVANSYASPDSINAIDWRNKTAHRDLFDYTCGLIAVRKAHPAFHLGSASLVGKCLEYLETPSDNVVAFRINGKPEGDTWLNTTVVLNADTAPAEIAVPEGKYWIVCRDGKIDPVMGLGVLNGNKLVVAPRTAMIVHQ</sequence>
<dbReference type="InterPro" id="IPR013783">
    <property type="entry name" value="Ig-like_fold"/>
</dbReference>
<evidence type="ECO:0000259" key="2">
    <source>
        <dbReference type="SMART" id="SM00642"/>
    </source>
</evidence>
<dbReference type="InterPro" id="IPR014756">
    <property type="entry name" value="Ig_E-set"/>
</dbReference>
<dbReference type="Pfam" id="PF21653">
    <property type="entry name" value="pulA_all-beta"/>
    <property type="match status" value="1"/>
</dbReference>
<dbReference type="SMART" id="SM00642">
    <property type="entry name" value="Aamy"/>
    <property type="match status" value="1"/>
</dbReference>
<dbReference type="SUPFAM" id="SSF51445">
    <property type="entry name" value="(Trans)glycosidases"/>
    <property type="match status" value="1"/>
</dbReference>
<keyword evidence="3" id="KW-0378">Hydrolase</keyword>
<accession>A0A948X2D4</accession>
<dbReference type="GO" id="GO:0051060">
    <property type="term" value="F:pullulanase activity"/>
    <property type="evidence" value="ECO:0007669"/>
    <property type="project" value="UniProtKB-EC"/>
</dbReference>
<gene>
    <name evidence="3" type="primary">pulA</name>
    <name evidence="3" type="ORF">H9928_13090</name>
</gene>
<dbReference type="Pfam" id="PF02922">
    <property type="entry name" value="CBM_48"/>
    <property type="match status" value="1"/>
</dbReference>
<dbReference type="EMBL" id="JAHLFJ010000122">
    <property type="protein sequence ID" value="MBU3857442.1"/>
    <property type="molecule type" value="Genomic_DNA"/>
</dbReference>
<dbReference type="InterPro" id="IPR049117">
    <property type="entry name" value="pulA_all-beta"/>
</dbReference>
<dbReference type="InterPro" id="IPR004193">
    <property type="entry name" value="Glyco_hydro_13_N"/>
</dbReference>
<comment type="similarity">
    <text evidence="1">Belongs to the glycosyl hydrolase 13 family.</text>
</comment>
<proteinExistence type="inferred from homology"/>